<organism evidence="1 2">
    <name type="scientific">Toxoplasma gondii</name>
    <dbReference type="NCBI Taxonomy" id="5811"/>
    <lineage>
        <taxon>Eukaryota</taxon>
        <taxon>Sar</taxon>
        <taxon>Alveolata</taxon>
        <taxon>Apicomplexa</taxon>
        <taxon>Conoidasida</taxon>
        <taxon>Coccidia</taxon>
        <taxon>Eucoccidiorida</taxon>
        <taxon>Eimeriorina</taxon>
        <taxon>Sarcocystidae</taxon>
        <taxon>Toxoplasma</taxon>
    </lineage>
</organism>
<keyword evidence="2" id="KW-1185">Reference proteome</keyword>
<accession>A0A7J6K4N5</accession>
<comment type="caution">
    <text evidence="1">The sequence shown here is derived from an EMBL/GenBank/DDBJ whole genome shotgun (WGS) entry which is preliminary data.</text>
</comment>
<sequence length="128" mass="14647">MNGAVKRSETYPPAISWKLVALERLLYPPRQEGALRRRPSVQCPLVRCCRACILRLRLHPNVHLVPNCHSSLNSKAVERQNFGVCPVNRDNTKERQEVQRHVVNGLISGSFPIDCSAEGRLHIWKVFR</sequence>
<name>A0A7J6K4N5_TOXGO</name>
<gene>
    <name evidence="1" type="ORF">TGRH88_075900</name>
</gene>
<dbReference type="Proteomes" id="UP000557509">
    <property type="component" value="Unassembled WGS sequence"/>
</dbReference>
<dbReference type="EMBL" id="JAAUHK010000194">
    <property type="protein sequence ID" value="KAF4641779.1"/>
    <property type="molecule type" value="Genomic_DNA"/>
</dbReference>
<evidence type="ECO:0000313" key="1">
    <source>
        <dbReference type="EMBL" id="KAF4641779.1"/>
    </source>
</evidence>
<dbReference type="AlphaFoldDB" id="A0A7J6K4N5"/>
<protein>
    <submittedName>
        <fullName evidence="1">Uncharacterized protein</fullName>
    </submittedName>
</protein>
<reference evidence="1 2" key="1">
    <citation type="submission" date="2020-03" db="EMBL/GenBank/DDBJ databases">
        <title>Genome sequence of Toxoplasma gondii RH-88 strain.</title>
        <authorList>
            <person name="Lorenzi H.A."/>
            <person name="Venepally P."/>
            <person name="Rozenberg A."/>
            <person name="Sibley D."/>
        </authorList>
    </citation>
    <scope>NUCLEOTIDE SEQUENCE [LARGE SCALE GENOMIC DNA]</scope>
    <source>
        <strain evidence="1 2">RH-88</strain>
    </source>
</reference>
<proteinExistence type="predicted"/>
<evidence type="ECO:0000313" key="2">
    <source>
        <dbReference type="Proteomes" id="UP000557509"/>
    </source>
</evidence>